<evidence type="ECO:0000313" key="2">
    <source>
        <dbReference type="EMBL" id="GMH57754.1"/>
    </source>
</evidence>
<organism evidence="2 3">
    <name type="scientific">Triparma retinervis</name>
    <dbReference type="NCBI Taxonomy" id="2557542"/>
    <lineage>
        <taxon>Eukaryota</taxon>
        <taxon>Sar</taxon>
        <taxon>Stramenopiles</taxon>
        <taxon>Ochrophyta</taxon>
        <taxon>Bolidophyceae</taxon>
        <taxon>Parmales</taxon>
        <taxon>Triparmaceae</taxon>
        <taxon>Triparma</taxon>
    </lineage>
</organism>
<name>A0A9W7DVE1_9STRA</name>
<dbReference type="EMBL" id="BRXZ01000931">
    <property type="protein sequence ID" value="GMH57754.1"/>
    <property type="molecule type" value="Genomic_DNA"/>
</dbReference>
<gene>
    <name evidence="2" type="ORF">TrRE_jg4607</name>
</gene>
<comment type="caution">
    <text evidence="2">The sequence shown here is derived from an EMBL/GenBank/DDBJ whole genome shotgun (WGS) entry which is preliminary data.</text>
</comment>
<accession>A0A9W7DVE1</accession>
<feature type="region of interest" description="Disordered" evidence="1">
    <location>
        <begin position="19"/>
        <end position="38"/>
    </location>
</feature>
<reference evidence="2" key="1">
    <citation type="submission" date="2022-07" db="EMBL/GenBank/DDBJ databases">
        <title>Genome analysis of Parmales, a sister group of diatoms, reveals the evolutionary specialization of diatoms from phago-mixotrophs to photoautotrophs.</title>
        <authorList>
            <person name="Ban H."/>
            <person name="Sato S."/>
            <person name="Yoshikawa S."/>
            <person name="Kazumasa Y."/>
            <person name="Nakamura Y."/>
            <person name="Ichinomiya M."/>
            <person name="Saitoh K."/>
            <person name="Sato N."/>
            <person name="Blanc-Mathieu R."/>
            <person name="Endo H."/>
            <person name="Kuwata A."/>
            <person name="Ogata H."/>
        </authorList>
    </citation>
    <scope>NUCLEOTIDE SEQUENCE</scope>
</reference>
<evidence type="ECO:0000313" key="3">
    <source>
        <dbReference type="Proteomes" id="UP001165082"/>
    </source>
</evidence>
<sequence>MEIAKMAGVLEDQKGDGVQALGSFDAGEDDSFSSPGDEVDVKFYEDDDMTVRSNSLDGFQGIDGEGAAFDPDESITRMDGNNDVAKWGD</sequence>
<feature type="region of interest" description="Disordered" evidence="1">
    <location>
        <begin position="55"/>
        <end position="89"/>
    </location>
</feature>
<dbReference type="OrthoDB" id="197240at2759"/>
<protein>
    <submittedName>
        <fullName evidence="2">Uncharacterized protein</fullName>
    </submittedName>
</protein>
<dbReference type="AlphaFoldDB" id="A0A9W7DVE1"/>
<evidence type="ECO:0000256" key="1">
    <source>
        <dbReference type="SAM" id="MobiDB-lite"/>
    </source>
</evidence>
<proteinExistence type="predicted"/>
<dbReference type="Proteomes" id="UP001165082">
    <property type="component" value="Unassembled WGS sequence"/>
</dbReference>
<keyword evidence="3" id="KW-1185">Reference proteome</keyword>